<protein>
    <submittedName>
        <fullName evidence="2">Uncharacterized protein</fullName>
    </submittedName>
</protein>
<evidence type="ECO:0000313" key="3">
    <source>
        <dbReference type="Proteomes" id="UP001352852"/>
    </source>
</evidence>
<keyword evidence="3" id="KW-1185">Reference proteome</keyword>
<feature type="region of interest" description="Disordered" evidence="1">
    <location>
        <begin position="24"/>
        <end position="45"/>
    </location>
</feature>
<dbReference type="Proteomes" id="UP001352852">
    <property type="component" value="Unassembled WGS sequence"/>
</dbReference>
<evidence type="ECO:0000313" key="2">
    <source>
        <dbReference type="EMBL" id="MED6272123.1"/>
    </source>
</evidence>
<comment type="caution">
    <text evidence="2">The sequence shown here is derived from an EMBL/GenBank/DDBJ whole genome shotgun (WGS) entry which is preliminary data.</text>
</comment>
<organism evidence="2 3">
    <name type="scientific">Characodon lateralis</name>
    <dbReference type="NCBI Taxonomy" id="208331"/>
    <lineage>
        <taxon>Eukaryota</taxon>
        <taxon>Metazoa</taxon>
        <taxon>Chordata</taxon>
        <taxon>Craniata</taxon>
        <taxon>Vertebrata</taxon>
        <taxon>Euteleostomi</taxon>
        <taxon>Actinopterygii</taxon>
        <taxon>Neopterygii</taxon>
        <taxon>Teleostei</taxon>
        <taxon>Neoteleostei</taxon>
        <taxon>Acanthomorphata</taxon>
        <taxon>Ovalentaria</taxon>
        <taxon>Atherinomorphae</taxon>
        <taxon>Cyprinodontiformes</taxon>
        <taxon>Goodeidae</taxon>
        <taxon>Characodon</taxon>
    </lineage>
</organism>
<evidence type="ECO:0000256" key="1">
    <source>
        <dbReference type="SAM" id="MobiDB-lite"/>
    </source>
</evidence>
<accession>A0ABU7DAD2</accession>
<proteinExistence type="predicted"/>
<dbReference type="EMBL" id="JAHUTJ010019760">
    <property type="protein sequence ID" value="MED6272123.1"/>
    <property type="molecule type" value="Genomic_DNA"/>
</dbReference>
<reference evidence="2 3" key="1">
    <citation type="submission" date="2021-06" db="EMBL/GenBank/DDBJ databases">
        <authorList>
            <person name="Palmer J.M."/>
        </authorList>
    </citation>
    <scope>NUCLEOTIDE SEQUENCE [LARGE SCALE GENOMIC DNA]</scope>
    <source>
        <strain evidence="2 3">CL_MEX2019</strain>
        <tissue evidence="2">Muscle</tissue>
    </source>
</reference>
<sequence>MTVRLVLSVCMKTSVPELLHPGSVRQDQHSSLQKTSAAVMGKNREGRLRETQKDLRGQLLVKFLSTRLHEQAVVLKANKGVFYYDLHYNKYCSVIRCKKRPFTLSGAIESMMSEI</sequence>
<name>A0ABU7DAD2_9TELE</name>
<gene>
    <name evidence="2" type="ORF">CHARACLAT_027097</name>
</gene>